<protein>
    <submittedName>
        <fullName evidence="2">Uncharacterized protein</fullName>
    </submittedName>
</protein>
<dbReference type="Pfam" id="PF10927">
    <property type="entry name" value="DUF2738"/>
    <property type="match status" value="1"/>
</dbReference>
<feature type="region of interest" description="Disordered" evidence="1">
    <location>
        <begin position="496"/>
        <end position="515"/>
    </location>
</feature>
<keyword evidence="3" id="KW-1185">Reference proteome</keyword>
<comment type="caution">
    <text evidence="2">The sequence shown here is derived from an EMBL/GenBank/DDBJ whole genome shotgun (WGS) entry which is preliminary data.</text>
</comment>
<dbReference type="InterPro" id="IPR024416">
    <property type="entry name" value="DUF2738"/>
</dbReference>
<proteinExistence type="predicted"/>
<dbReference type="EMBL" id="LSMT01001105">
    <property type="protein sequence ID" value="PFX12991.1"/>
    <property type="molecule type" value="Genomic_DNA"/>
</dbReference>
<feature type="region of interest" description="Disordered" evidence="1">
    <location>
        <begin position="443"/>
        <end position="488"/>
    </location>
</feature>
<accession>A0A2B4R5S4</accession>
<evidence type="ECO:0000256" key="1">
    <source>
        <dbReference type="SAM" id="MobiDB-lite"/>
    </source>
</evidence>
<reference evidence="3" key="1">
    <citation type="journal article" date="2017" name="bioRxiv">
        <title>Comparative analysis of the genomes of Stylophora pistillata and Acropora digitifera provides evidence for extensive differences between species of corals.</title>
        <authorList>
            <person name="Voolstra C.R."/>
            <person name="Li Y."/>
            <person name="Liew Y.J."/>
            <person name="Baumgarten S."/>
            <person name="Zoccola D."/>
            <person name="Flot J.-F."/>
            <person name="Tambutte S."/>
            <person name="Allemand D."/>
            <person name="Aranda M."/>
        </authorList>
    </citation>
    <scope>NUCLEOTIDE SEQUENCE [LARGE SCALE GENOMIC DNA]</scope>
</reference>
<evidence type="ECO:0000313" key="3">
    <source>
        <dbReference type="Proteomes" id="UP000225706"/>
    </source>
</evidence>
<sequence>MQLTSLKGITKYNVIFEEATTNQHGHQRINIKAKHGLGENKAGPLVVASPFHFSFGVQQNLKDGEISGYYIPLPLWNPEDEPTRKEFNFYCALKELKHICYEHLDEVYGTDVAESMKFPMAEKEGKAPILYPKLMYSEKSQKIRTLFHSREEAKVDPLDFLDQYCQVKMTIVVDSIYLGDEYASVQLKINDVCKATKHNITSTTIMIKLTELKDINKDNVIFEEKDYGKKRNHHIKIKVKHACGETGPLVIVSPLLHSYLQQNLSVHGDIKGYSMPVYLSPYDSQEKLFYNALKELKNLCYEHIDEVYGKEETERMKFPLDEKEQKEEEEARYPLFYPKLMYSESIQKIQTPLHTYTQDETKDKTKVELLDHLARDCKRYTTFDVADGGRVEVNLERLKKLPPQPSWPAAFLSDFREPSYPKFPFGFDVEKFIEHLKKTKEESNRCVNGSKPKECSSSCSSSSDSEEKDEEVEEHKEDEELEVFDLPNEDQQMRAFNAIGKNSPFKDIPLLGKKL</sequence>
<feature type="compositionally biased region" description="Acidic residues" evidence="1">
    <location>
        <begin position="464"/>
        <end position="483"/>
    </location>
</feature>
<gene>
    <name evidence="2" type="ORF">AWC38_SpisGene22970</name>
</gene>
<dbReference type="AlphaFoldDB" id="A0A2B4R5S4"/>
<name>A0A2B4R5S4_STYPI</name>
<dbReference type="Proteomes" id="UP000225706">
    <property type="component" value="Unassembled WGS sequence"/>
</dbReference>
<organism evidence="2 3">
    <name type="scientific">Stylophora pistillata</name>
    <name type="common">Smooth cauliflower coral</name>
    <dbReference type="NCBI Taxonomy" id="50429"/>
    <lineage>
        <taxon>Eukaryota</taxon>
        <taxon>Metazoa</taxon>
        <taxon>Cnidaria</taxon>
        <taxon>Anthozoa</taxon>
        <taxon>Hexacorallia</taxon>
        <taxon>Scleractinia</taxon>
        <taxon>Astrocoeniina</taxon>
        <taxon>Pocilloporidae</taxon>
        <taxon>Stylophora</taxon>
    </lineage>
</organism>
<evidence type="ECO:0000313" key="2">
    <source>
        <dbReference type="EMBL" id="PFX12991.1"/>
    </source>
</evidence>